<dbReference type="Pfam" id="PF00665">
    <property type="entry name" value="rve"/>
    <property type="match status" value="1"/>
</dbReference>
<dbReference type="InterPro" id="IPR012337">
    <property type="entry name" value="RNaseH-like_sf"/>
</dbReference>
<comment type="caution">
    <text evidence="3">The sequence shown here is derived from an EMBL/GenBank/DDBJ whole genome shotgun (WGS) entry which is preliminary data.</text>
</comment>
<proteinExistence type="predicted"/>
<dbReference type="Gene3D" id="3.30.420.10">
    <property type="entry name" value="Ribonuclease H-like superfamily/Ribonuclease H"/>
    <property type="match status" value="1"/>
</dbReference>
<dbReference type="InterPro" id="IPR039537">
    <property type="entry name" value="Retrotran_Ty1/copia-like"/>
</dbReference>
<dbReference type="Proteomes" id="UP001151760">
    <property type="component" value="Unassembled WGS sequence"/>
</dbReference>
<accession>A0ABQ5B9Q5</accession>
<keyword evidence="4" id="KW-1185">Reference proteome</keyword>
<dbReference type="SUPFAM" id="SSF53098">
    <property type="entry name" value="Ribonuclease H-like"/>
    <property type="match status" value="1"/>
</dbReference>
<dbReference type="PANTHER" id="PTHR42648:SF18">
    <property type="entry name" value="RETROTRANSPOSON, UNCLASSIFIED-LIKE PROTEIN"/>
    <property type="match status" value="1"/>
</dbReference>
<evidence type="ECO:0000259" key="2">
    <source>
        <dbReference type="PROSITE" id="PS50994"/>
    </source>
</evidence>
<sequence length="303" mass="33743">MDLCGPICVASVNGKEYILVIVDDYSRFTWVKCLRSKDEALDFIIKFLKMIQVQLKVPVQRIRTVNGTEFDNQNLREYYENVGISHETSVSRSPQQNGVVERRNRTLIEAARTMLIYANALLFLRAEAVATACYTQNRSIVRLRHSKTPYDLLHDKPPDLSFFHVFSALCYPTNDSENLDFDELTRMASEHSSSGPALYEMTPATISSGLVPNPPPSTPVDYPSPEVIAPIHEVVAPVPAVSTGLPSSTNVDQYAPSPSNSQTTPENQPPIIPNDVEEDNHDIEVAHMGNDPYFGIPIPEANQ</sequence>
<organism evidence="3 4">
    <name type="scientific">Tanacetum coccineum</name>
    <dbReference type="NCBI Taxonomy" id="301880"/>
    <lineage>
        <taxon>Eukaryota</taxon>
        <taxon>Viridiplantae</taxon>
        <taxon>Streptophyta</taxon>
        <taxon>Embryophyta</taxon>
        <taxon>Tracheophyta</taxon>
        <taxon>Spermatophyta</taxon>
        <taxon>Magnoliopsida</taxon>
        <taxon>eudicotyledons</taxon>
        <taxon>Gunneridae</taxon>
        <taxon>Pentapetalae</taxon>
        <taxon>asterids</taxon>
        <taxon>campanulids</taxon>
        <taxon>Asterales</taxon>
        <taxon>Asteraceae</taxon>
        <taxon>Asteroideae</taxon>
        <taxon>Anthemideae</taxon>
        <taxon>Anthemidinae</taxon>
        <taxon>Tanacetum</taxon>
    </lineage>
</organism>
<dbReference type="InterPro" id="IPR001584">
    <property type="entry name" value="Integrase_cat-core"/>
</dbReference>
<dbReference type="PROSITE" id="PS50994">
    <property type="entry name" value="INTEGRASE"/>
    <property type="match status" value="1"/>
</dbReference>
<feature type="domain" description="Integrase catalytic" evidence="2">
    <location>
        <begin position="1"/>
        <end position="157"/>
    </location>
</feature>
<reference evidence="3" key="1">
    <citation type="journal article" date="2022" name="Int. J. Mol. Sci.">
        <title>Draft Genome of Tanacetum Coccineum: Genomic Comparison of Closely Related Tanacetum-Family Plants.</title>
        <authorList>
            <person name="Yamashiro T."/>
            <person name="Shiraishi A."/>
            <person name="Nakayama K."/>
            <person name="Satake H."/>
        </authorList>
    </citation>
    <scope>NUCLEOTIDE SEQUENCE</scope>
</reference>
<dbReference type="EMBL" id="BQNB010013077">
    <property type="protein sequence ID" value="GJT11560.1"/>
    <property type="molecule type" value="Genomic_DNA"/>
</dbReference>
<gene>
    <name evidence="3" type="ORF">Tco_0858602</name>
</gene>
<feature type="compositionally biased region" description="Polar residues" evidence="1">
    <location>
        <begin position="245"/>
        <end position="266"/>
    </location>
</feature>
<feature type="region of interest" description="Disordered" evidence="1">
    <location>
        <begin position="245"/>
        <end position="276"/>
    </location>
</feature>
<protein>
    <submittedName>
        <fullName evidence="3">Retrovirus-related pol polyprotein from transposon TNT 1-94</fullName>
    </submittedName>
</protein>
<evidence type="ECO:0000256" key="1">
    <source>
        <dbReference type="SAM" id="MobiDB-lite"/>
    </source>
</evidence>
<reference evidence="3" key="2">
    <citation type="submission" date="2022-01" db="EMBL/GenBank/DDBJ databases">
        <authorList>
            <person name="Yamashiro T."/>
            <person name="Shiraishi A."/>
            <person name="Satake H."/>
            <person name="Nakayama K."/>
        </authorList>
    </citation>
    <scope>NUCLEOTIDE SEQUENCE</scope>
</reference>
<dbReference type="InterPro" id="IPR036397">
    <property type="entry name" value="RNaseH_sf"/>
</dbReference>
<name>A0ABQ5B9Q5_9ASTR</name>
<dbReference type="PANTHER" id="PTHR42648">
    <property type="entry name" value="TRANSPOSASE, PUTATIVE-RELATED"/>
    <property type="match status" value="1"/>
</dbReference>
<evidence type="ECO:0000313" key="4">
    <source>
        <dbReference type="Proteomes" id="UP001151760"/>
    </source>
</evidence>
<evidence type="ECO:0000313" key="3">
    <source>
        <dbReference type="EMBL" id="GJT11560.1"/>
    </source>
</evidence>